<sequence length="782" mass="87215">MTYAVLDVETSIKQSYKRKANPFDPENWTVWVGEHQHGKEPYFEKHKDKAASKGWLARFFKRNPECKVLITFNGKFDVLHGIADDPEGLDAWMDFINRGGQLWDAQLAEYLLMGQDPSSHMLSLDETCVKYGGVLKPDAVKDLWNAGVETVDIPDDLMMEYLPGDIENTRKTFLGQVVKAQQVGQQRSIMLNMGALVFTIESERNGMKADVELGMKLAAELEEELAALMLRLDEYLPEDLPFEFNWGSRIQLSAMLFGGAVNYKSREPILNENFQPTYAQKTEAHYLTADGGTISQDAYNAALLGGEPVPTLVYFSSGKNAGEPKTKQVKVDDFDKPKSRLEDRTYQFPGYTKPSDKWKTATPGVYQTGSAIIEALGNRDIPFLKDLARRAKLDKDLGTYFIKTDDKGKQTGMLTLVHPDGLIHHMINMTSTVTGRFSSSNPNMQNLPKAGEGKSKAKEMFVSRFGPEGVIIQSDFSSLEIYIQAILTKCKQMIVDLLAGLDMHVARVATTAGIDYDEAYRLCHTKLAGGAAEFPEWVSKRTKAKVFSFQRAYGAGAAKISESTGIPIDEVYALIEAENTRYPEIEPFYADLMEQVTQSKRGCRKVIPHPDFPAKQVALGTGHYRTPDGKLYTYLEQCAPKFVVEKTGQWSSFSPTEIKNYIVQGTGAEWAKAACWLLVRMFYRRKNWGGLGLLINQVHDAAYGDAHPSVKAEVAAVIHACMEGASPFMSAYFNWAIPLPVPSDTTWGASMAEDNAVADIDTLAEPFRAEIHTHFIKQYEAA</sequence>
<gene>
    <name evidence="12" type="ORF">SoKa_gp15</name>
</gene>
<keyword evidence="7 12" id="KW-0239">DNA-directed DNA polymerase</keyword>
<dbReference type="GO" id="GO:0003677">
    <property type="term" value="F:DNA binding"/>
    <property type="evidence" value="ECO:0007669"/>
    <property type="project" value="UniProtKB-KW"/>
</dbReference>
<dbReference type="EMBL" id="OM962999">
    <property type="protein sequence ID" value="UOL50863.1"/>
    <property type="molecule type" value="Genomic_DNA"/>
</dbReference>
<dbReference type="PROSITE" id="PS00447">
    <property type="entry name" value="DNA_POLYMERASE_A"/>
    <property type="match status" value="1"/>
</dbReference>
<dbReference type="Gene3D" id="3.30.70.370">
    <property type="match status" value="1"/>
</dbReference>
<dbReference type="Pfam" id="PF00476">
    <property type="entry name" value="DNA_pol_A"/>
    <property type="match status" value="1"/>
</dbReference>
<dbReference type="InterPro" id="IPR001098">
    <property type="entry name" value="DNA-dir_DNA_pol_A_palm_dom"/>
</dbReference>
<dbReference type="Proteomes" id="UP000831170">
    <property type="component" value="Segment"/>
</dbReference>
<keyword evidence="6" id="KW-0235">DNA replication</keyword>
<evidence type="ECO:0000313" key="12">
    <source>
        <dbReference type="EMBL" id="UOL50863.1"/>
    </source>
</evidence>
<evidence type="ECO:0000256" key="10">
    <source>
        <dbReference type="ARBA" id="ARBA00049244"/>
    </source>
</evidence>
<dbReference type="GO" id="GO:0003887">
    <property type="term" value="F:DNA-directed DNA polymerase activity"/>
    <property type="evidence" value="ECO:0007669"/>
    <property type="project" value="UniProtKB-KW"/>
</dbReference>
<evidence type="ECO:0000256" key="7">
    <source>
        <dbReference type="ARBA" id="ARBA00022932"/>
    </source>
</evidence>
<dbReference type="GO" id="GO:0006302">
    <property type="term" value="P:double-strand break repair"/>
    <property type="evidence" value="ECO:0007669"/>
    <property type="project" value="TreeGrafter"/>
</dbReference>
<evidence type="ECO:0000256" key="1">
    <source>
        <dbReference type="ARBA" id="ARBA00007705"/>
    </source>
</evidence>
<evidence type="ECO:0000256" key="2">
    <source>
        <dbReference type="ARBA" id="ARBA00012417"/>
    </source>
</evidence>
<dbReference type="PRINTS" id="PR00868">
    <property type="entry name" value="DNAPOLI"/>
</dbReference>
<keyword evidence="4" id="KW-0808">Transferase</keyword>
<proteinExistence type="inferred from homology"/>
<dbReference type="GO" id="GO:0039693">
    <property type="term" value="P:viral DNA genome replication"/>
    <property type="evidence" value="ECO:0007669"/>
    <property type="project" value="UniProtKB-KW"/>
</dbReference>
<dbReference type="SMART" id="SM00482">
    <property type="entry name" value="POLAc"/>
    <property type="match status" value="1"/>
</dbReference>
<name>A0AAE9KFF4_9CAUD</name>
<dbReference type="PANTHER" id="PTHR10133:SF27">
    <property type="entry name" value="DNA POLYMERASE NU"/>
    <property type="match status" value="1"/>
</dbReference>
<accession>A0AAE9KFF4</accession>
<evidence type="ECO:0000313" key="13">
    <source>
        <dbReference type="Proteomes" id="UP000831170"/>
    </source>
</evidence>
<dbReference type="InterPro" id="IPR002298">
    <property type="entry name" value="DNA_polymerase_A"/>
</dbReference>
<dbReference type="PANTHER" id="PTHR10133">
    <property type="entry name" value="DNA POLYMERASE I"/>
    <property type="match status" value="1"/>
</dbReference>
<keyword evidence="5" id="KW-0548">Nucleotidyltransferase</keyword>
<dbReference type="InterPro" id="IPR043502">
    <property type="entry name" value="DNA/RNA_pol_sf"/>
</dbReference>
<dbReference type="Gene3D" id="1.10.150.20">
    <property type="entry name" value="5' to 3' exonuclease, C-terminal subdomain"/>
    <property type="match status" value="1"/>
</dbReference>
<organism evidence="12 13">
    <name type="scientific">Pseudomonas phage SoKa</name>
    <dbReference type="NCBI Taxonomy" id="2930393"/>
    <lineage>
        <taxon>Viruses</taxon>
        <taxon>Duplodnaviria</taxon>
        <taxon>Heunggongvirae</taxon>
        <taxon>Uroviricota</taxon>
        <taxon>Caudoviricetes</taxon>
        <taxon>Autographivirales</taxon>
        <taxon>Autonotataviridae</taxon>
        <taxon>Bifseptvirus</taxon>
        <taxon>Bifseptvirus SoKa</taxon>
    </lineage>
</organism>
<evidence type="ECO:0000256" key="5">
    <source>
        <dbReference type="ARBA" id="ARBA00022695"/>
    </source>
</evidence>
<dbReference type="SUPFAM" id="SSF56672">
    <property type="entry name" value="DNA/RNA polymerases"/>
    <property type="match status" value="1"/>
</dbReference>
<evidence type="ECO:0000256" key="6">
    <source>
        <dbReference type="ARBA" id="ARBA00022705"/>
    </source>
</evidence>
<evidence type="ECO:0000259" key="11">
    <source>
        <dbReference type="SMART" id="SM00482"/>
    </source>
</evidence>
<protein>
    <recommendedName>
        <fullName evidence="3">DNA polymerase</fullName>
        <ecNumber evidence="2">2.7.7.7</ecNumber>
    </recommendedName>
</protein>
<keyword evidence="8" id="KW-1194">Viral DNA replication</keyword>
<evidence type="ECO:0000256" key="3">
    <source>
        <dbReference type="ARBA" id="ARBA00015749"/>
    </source>
</evidence>
<dbReference type="InterPro" id="IPR019760">
    <property type="entry name" value="DNA-dir_DNA_pol_A_CS"/>
</dbReference>
<evidence type="ECO:0000256" key="9">
    <source>
        <dbReference type="ARBA" id="ARBA00023125"/>
    </source>
</evidence>
<keyword evidence="13" id="KW-1185">Reference proteome</keyword>
<dbReference type="EC" id="2.7.7.7" evidence="2"/>
<keyword evidence="9" id="KW-0238">DNA-binding</keyword>
<comment type="catalytic activity">
    <reaction evidence="10">
        <text>DNA(n) + a 2'-deoxyribonucleoside 5'-triphosphate = DNA(n+1) + diphosphate</text>
        <dbReference type="Rhea" id="RHEA:22508"/>
        <dbReference type="Rhea" id="RHEA-COMP:17339"/>
        <dbReference type="Rhea" id="RHEA-COMP:17340"/>
        <dbReference type="ChEBI" id="CHEBI:33019"/>
        <dbReference type="ChEBI" id="CHEBI:61560"/>
        <dbReference type="ChEBI" id="CHEBI:173112"/>
        <dbReference type="EC" id="2.7.7.7"/>
    </reaction>
</comment>
<feature type="domain" description="DNA-directed DNA polymerase family A palm" evidence="11">
    <location>
        <begin position="454"/>
        <end position="705"/>
    </location>
</feature>
<dbReference type="GO" id="GO:0006261">
    <property type="term" value="P:DNA-templated DNA replication"/>
    <property type="evidence" value="ECO:0007669"/>
    <property type="project" value="InterPro"/>
</dbReference>
<comment type="similarity">
    <text evidence="1">Belongs to the DNA polymerase type-A family.</text>
</comment>
<evidence type="ECO:0000256" key="8">
    <source>
        <dbReference type="ARBA" id="ARBA00023109"/>
    </source>
</evidence>
<evidence type="ECO:0000256" key="4">
    <source>
        <dbReference type="ARBA" id="ARBA00022679"/>
    </source>
</evidence>
<reference evidence="12 13" key="1">
    <citation type="submission" date="2022-03" db="EMBL/GenBank/DDBJ databases">
        <authorList>
            <person name="Oueslati M."/>
            <person name="Holtappels D."/>
            <person name="Wagemans J."/>
        </authorList>
    </citation>
    <scope>NUCLEOTIDE SEQUENCE [LARGE SCALE GENOMIC DNA]</scope>
</reference>